<dbReference type="Proteomes" id="UP000468638">
    <property type="component" value="Unassembled WGS sequence"/>
</dbReference>
<evidence type="ECO:0008006" key="3">
    <source>
        <dbReference type="Google" id="ProtNLM"/>
    </source>
</evidence>
<accession>A0A6I5A305</accession>
<reference evidence="1 2" key="1">
    <citation type="submission" date="2019-11" db="EMBL/GenBank/DDBJ databases">
        <title>Genome sequences of 17 halophilic strains isolated from different environments.</title>
        <authorList>
            <person name="Furrow R.E."/>
        </authorList>
    </citation>
    <scope>NUCLEOTIDE SEQUENCE [LARGE SCALE GENOMIC DNA]</scope>
    <source>
        <strain evidence="1 2">22514_16_FS</strain>
    </source>
</reference>
<protein>
    <recommendedName>
        <fullName evidence="3">Type 4 fimbrial biogenesis protein PilX N-terminal domain-containing protein</fullName>
    </recommendedName>
</protein>
<proteinExistence type="predicted"/>
<evidence type="ECO:0000313" key="2">
    <source>
        <dbReference type="Proteomes" id="UP000468638"/>
    </source>
</evidence>
<sequence length="537" mass="59869">MFKNEKGSALLFVLLMVVMFSILGLSVLGATVSGGKRTELQEDQVQSIHEAKKAIQQGVVLIQSYFEDYSLKEMDDYQNDIDDFNNLVLSYDGTNTEVRYTIQNVTDEETDIKTDTNYTRVFEITSRAEVDGTGGAPAQVHEFSKRIYLSATPTALQNGMGAKSTLQLNGSPEISGNVYASVLNLSKEGYYEFGSTRPNFKTKLYPIIQPLNTETIQQQQAIVSIADKNSFQTVNNNEEFLNQEASNFALENISVDKYQGINVAETFNDKSSSYKPEYDKDHCVDVDPFGNIKGENGKVLLKNGKVMGEDETINEYIVSTQCPGVPNKINKFMLYDSENLLGEDSWLYVEGNIDIIGSREGIPEGEIMKIEQNLLVDGNLFIDGTIQFNSATYTTGTSEIYNSNIIGKEDEQLALFSQDNLIISRINEFEDPSEDQGTLKAFFYSDKNIDLYAVGSYIHINGGIFSGNNLTANATRGNIYLNDVEDGNNILGEATGNPRLQIEYDPTIVFNKSQALPRVERLQVYSNSLQEKTYNSN</sequence>
<dbReference type="OrthoDB" id="2349072at2"/>
<dbReference type="EMBL" id="WMEQ01000004">
    <property type="protein sequence ID" value="MYL33301.1"/>
    <property type="molecule type" value="Genomic_DNA"/>
</dbReference>
<evidence type="ECO:0000313" key="1">
    <source>
        <dbReference type="EMBL" id="MYL33301.1"/>
    </source>
</evidence>
<comment type="caution">
    <text evidence="1">The sequence shown here is derived from an EMBL/GenBank/DDBJ whole genome shotgun (WGS) entry which is preliminary data.</text>
</comment>
<dbReference type="RefSeq" id="WP_160909386.1">
    <property type="nucleotide sequence ID" value="NZ_WMEQ01000004.1"/>
</dbReference>
<name>A0A6I5A305_9BACI</name>
<organism evidence="1 2">
    <name type="scientific">Pontibacillus yanchengensis</name>
    <dbReference type="NCBI Taxonomy" id="462910"/>
    <lineage>
        <taxon>Bacteria</taxon>
        <taxon>Bacillati</taxon>
        <taxon>Bacillota</taxon>
        <taxon>Bacilli</taxon>
        <taxon>Bacillales</taxon>
        <taxon>Bacillaceae</taxon>
        <taxon>Pontibacillus</taxon>
    </lineage>
</organism>
<gene>
    <name evidence="1" type="ORF">GLW05_06765</name>
</gene>
<dbReference type="AlphaFoldDB" id="A0A6I5A305"/>